<dbReference type="AlphaFoldDB" id="A0AAD7R423"/>
<gene>
    <name evidence="1" type="ORF">AAFF_G00410700</name>
</gene>
<keyword evidence="2" id="KW-1185">Reference proteome</keyword>
<protein>
    <submittedName>
        <fullName evidence="1">Uncharacterized protein</fullName>
    </submittedName>
</protein>
<evidence type="ECO:0000313" key="2">
    <source>
        <dbReference type="Proteomes" id="UP001221898"/>
    </source>
</evidence>
<dbReference type="EMBL" id="JAINUG010000826">
    <property type="protein sequence ID" value="KAJ8361932.1"/>
    <property type="molecule type" value="Genomic_DNA"/>
</dbReference>
<accession>A0AAD7R423</accession>
<reference evidence="1" key="1">
    <citation type="journal article" date="2023" name="Science">
        <title>Genome structures resolve the early diversification of teleost fishes.</title>
        <authorList>
            <person name="Parey E."/>
            <person name="Louis A."/>
            <person name="Montfort J."/>
            <person name="Bouchez O."/>
            <person name="Roques C."/>
            <person name="Iampietro C."/>
            <person name="Lluch J."/>
            <person name="Castinel A."/>
            <person name="Donnadieu C."/>
            <person name="Desvignes T."/>
            <person name="Floi Bucao C."/>
            <person name="Jouanno E."/>
            <person name="Wen M."/>
            <person name="Mejri S."/>
            <person name="Dirks R."/>
            <person name="Jansen H."/>
            <person name="Henkel C."/>
            <person name="Chen W.J."/>
            <person name="Zahm M."/>
            <person name="Cabau C."/>
            <person name="Klopp C."/>
            <person name="Thompson A.W."/>
            <person name="Robinson-Rechavi M."/>
            <person name="Braasch I."/>
            <person name="Lecointre G."/>
            <person name="Bobe J."/>
            <person name="Postlethwait J.H."/>
            <person name="Berthelot C."/>
            <person name="Roest Crollius H."/>
            <person name="Guiguen Y."/>
        </authorList>
    </citation>
    <scope>NUCLEOTIDE SEQUENCE</scope>
    <source>
        <strain evidence="1">NC1722</strain>
    </source>
</reference>
<feature type="non-terminal residue" evidence="1">
    <location>
        <position position="117"/>
    </location>
</feature>
<sequence length="117" mass="12595">TKARKTSLLNWASEVLGKPAHPGLRDAQATAVLRSAEQITMDPAHALHPQVELLPSGRSRTCAHTAAAVSLQGARIRPPPPRGACDPLFTPPLLPWWRLAVLDAHVRAQSGRLVPLL</sequence>
<comment type="caution">
    <text evidence="1">The sequence shown here is derived from an EMBL/GenBank/DDBJ whole genome shotgun (WGS) entry which is preliminary data.</text>
</comment>
<dbReference type="Proteomes" id="UP001221898">
    <property type="component" value="Unassembled WGS sequence"/>
</dbReference>
<proteinExistence type="predicted"/>
<evidence type="ECO:0000313" key="1">
    <source>
        <dbReference type="EMBL" id="KAJ8361932.1"/>
    </source>
</evidence>
<organism evidence="1 2">
    <name type="scientific">Aldrovandia affinis</name>
    <dbReference type="NCBI Taxonomy" id="143900"/>
    <lineage>
        <taxon>Eukaryota</taxon>
        <taxon>Metazoa</taxon>
        <taxon>Chordata</taxon>
        <taxon>Craniata</taxon>
        <taxon>Vertebrata</taxon>
        <taxon>Euteleostomi</taxon>
        <taxon>Actinopterygii</taxon>
        <taxon>Neopterygii</taxon>
        <taxon>Teleostei</taxon>
        <taxon>Notacanthiformes</taxon>
        <taxon>Halosauridae</taxon>
        <taxon>Aldrovandia</taxon>
    </lineage>
</organism>
<name>A0AAD7R423_9TELE</name>